<keyword evidence="3" id="KW-1185">Reference proteome</keyword>
<dbReference type="Pfam" id="PF01454">
    <property type="entry name" value="MAGE"/>
    <property type="match status" value="1"/>
</dbReference>
<dbReference type="InParanoid" id="A0A2Y9EBE9"/>
<evidence type="ECO:0000256" key="1">
    <source>
        <dbReference type="SAM" id="MobiDB-lite"/>
    </source>
</evidence>
<dbReference type="RefSeq" id="XP_004390682.1">
    <property type="nucleotide sequence ID" value="XM_004390625.1"/>
</dbReference>
<feature type="compositionally biased region" description="Low complexity" evidence="1">
    <location>
        <begin position="61"/>
        <end position="77"/>
    </location>
</feature>
<evidence type="ECO:0000313" key="4">
    <source>
        <dbReference type="RefSeq" id="XP_004390682.1"/>
    </source>
</evidence>
<dbReference type="GeneID" id="101354736"/>
<dbReference type="PROSITE" id="PS50838">
    <property type="entry name" value="MAGE"/>
    <property type="match status" value="1"/>
</dbReference>
<reference evidence="4" key="1">
    <citation type="submission" date="2025-08" db="UniProtKB">
        <authorList>
            <consortium name="RefSeq"/>
        </authorList>
    </citation>
    <scope>IDENTIFICATION</scope>
</reference>
<dbReference type="PANTHER" id="PTHR11736:SF35">
    <property type="entry name" value="MELANOMA-ASSOCIATED ANTIGEN B5"/>
    <property type="match status" value="1"/>
</dbReference>
<accession>A0A2Y9EBE9</accession>
<dbReference type="KEGG" id="tmu:101354736"/>
<dbReference type="AlphaFoldDB" id="A0A2Y9EBE9"/>
<sequence>MPRRQKHKLRKTRDKHHQARRDSQDHKGAKATTAVKEESLSSPSPLFRDPPQSSSADESRSTPQRPQTAPSTSTTSADISCTRSDEDANSQEEDSSNFSDTEGSCPDPLAIKADLLEQFLMYKYKMKQPIRKADMLKIVSQKYEGQFSEILKRASERIEVVFAVDVKEVDSATESYALVSKLHLPNKGRVRAGRGLPKTGLLMTVLGVILWKGNCATEKEIWEFLSMMRVFAGRKHFIYGEPRKLITKDLVNLKYLEYRQVPNSDPACYEFLWGPRAHAETSKIKILEFLAKVNDVVPSTLCSLYEEAMREEKGKAQTRLTGKAGSTTIASAFPRATCSSFSHPLVKSEIFLPSGLDNLTSE</sequence>
<dbReference type="Gene3D" id="1.10.10.1210">
    <property type="entry name" value="MAGE homology domain, winged helix WH2 motif"/>
    <property type="match status" value="1"/>
</dbReference>
<dbReference type="SMART" id="SM01373">
    <property type="entry name" value="MAGE"/>
    <property type="match status" value="1"/>
</dbReference>
<dbReference type="STRING" id="127582.A0A2Y9EBE9"/>
<dbReference type="Gene3D" id="1.10.10.1200">
    <property type="entry name" value="MAGE homology domain, winged helix WH1 motif"/>
    <property type="match status" value="1"/>
</dbReference>
<dbReference type="Pfam" id="PF12440">
    <property type="entry name" value="MAGE_N"/>
    <property type="match status" value="1"/>
</dbReference>
<gene>
    <name evidence="4" type="primary">LOC101354736</name>
</gene>
<dbReference type="InterPro" id="IPR041898">
    <property type="entry name" value="MAGE_WH1"/>
</dbReference>
<evidence type="ECO:0000313" key="3">
    <source>
        <dbReference type="Proteomes" id="UP000248480"/>
    </source>
</evidence>
<dbReference type="FunFam" id="1.10.10.1200:FF:000007">
    <property type="entry name" value="Melanoma-associated antigen C2"/>
    <property type="match status" value="1"/>
</dbReference>
<dbReference type="GO" id="GO:0005634">
    <property type="term" value="C:nucleus"/>
    <property type="evidence" value="ECO:0007669"/>
    <property type="project" value="TreeGrafter"/>
</dbReference>
<dbReference type="SMART" id="SM01392">
    <property type="entry name" value="MAGE_N"/>
    <property type="match status" value="1"/>
</dbReference>
<dbReference type="FunFam" id="1.10.10.1210:FF:000001">
    <property type="entry name" value="melanoma-associated antigen D1"/>
    <property type="match status" value="1"/>
</dbReference>
<dbReference type="InterPro" id="IPR002190">
    <property type="entry name" value="MHD_dom"/>
</dbReference>
<name>A0A2Y9EBE9_TRIMA</name>
<dbReference type="InterPro" id="IPR021072">
    <property type="entry name" value="MAGE_N"/>
</dbReference>
<dbReference type="InterPro" id="IPR037445">
    <property type="entry name" value="MAGE"/>
</dbReference>
<protein>
    <submittedName>
        <fullName evidence="4">Melanoma-associated antigen B3-like</fullName>
    </submittedName>
</protein>
<dbReference type="InterPro" id="IPR041899">
    <property type="entry name" value="MAGE_WH2"/>
</dbReference>
<feature type="domain" description="MAGE" evidence="2">
    <location>
        <begin position="109"/>
        <end position="308"/>
    </location>
</feature>
<proteinExistence type="predicted"/>
<dbReference type="GO" id="GO:0000122">
    <property type="term" value="P:negative regulation of transcription by RNA polymerase II"/>
    <property type="evidence" value="ECO:0007669"/>
    <property type="project" value="TreeGrafter"/>
</dbReference>
<organism evidence="3 4">
    <name type="scientific">Trichechus manatus latirostris</name>
    <name type="common">Florida manatee</name>
    <dbReference type="NCBI Taxonomy" id="127582"/>
    <lineage>
        <taxon>Eukaryota</taxon>
        <taxon>Metazoa</taxon>
        <taxon>Chordata</taxon>
        <taxon>Craniata</taxon>
        <taxon>Vertebrata</taxon>
        <taxon>Euteleostomi</taxon>
        <taxon>Mammalia</taxon>
        <taxon>Eutheria</taxon>
        <taxon>Afrotheria</taxon>
        <taxon>Sirenia</taxon>
        <taxon>Trichechidae</taxon>
        <taxon>Trichechus</taxon>
    </lineage>
</organism>
<feature type="compositionally biased region" description="Basic residues" evidence="1">
    <location>
        <begin position="1"/>
        <end position="19"/>
    </location>
</feature>
<dbReference type="PANTHER" id="PTHR11736">
    <property type="entry name" value="MELANOMA-ASSOCIATED ANTIGEN MAGE ANTIGEN"/>
    <property type="match status" value="1"/>
</dbReference>
<dbReference type="OrthoDB" id="205198at2759"/>
<evidence type="ECO:0000259" key="2">
    <source>
        <dbReference type="PROSITE" id="PS50838"/>
    </source>
</evidence>
<feature type="region of interest" description="Disordered" evidence="1">
    <location>
        <begin position="1"/>
        <end position="104"/>
    </location>
</feature>
<dbReference type="Proteomes" id="UP000248480">
    <property type="component" value="Unplaced"/>
</dbReference>